<dbReference type="RefSeq" id="WP_153094035.1">
    <property type="nucleotide sequence ID" value="NZ_VZAK01000083.1"/>
</dbReference>
<accession>A0A6A7VPF3</accession>
<keyword evidence="1 3" id="KW-0808">Transferase</keyword>
<dbReference type="GO" id="GO:0009103">
    <property type="term" value="P:lipopolysaccharide biosynthetic process"/>
    <property type="evidence" value="ECO:0007669"/>
    <property type="project" value="TreeGrafter"/>
</dbReference>
<dbReference type="GO" id="GO:0016757">
    <property type="term" value="F:glycosyltransferase activity"/>
    <property type="evidence" value="ECO:0007669"/>
    <property type="project" value="InterPro"/>
</dbReference>
<feature type="domain" description="Glycosyl transferase family 1" evidence="2">
    <location>
        <begin position="183"/>
        <end position="335"/>
    </location>
</feature>
<reference evidence="3 4" key="1">
    <citation type="submission" date="2019-09" db="EMBL/GenBank/DDBJ databases">
        <title>Distinct polysaccharide growth profiles of human intestinal Prevotella copri isolates.</title>
        <authorList>
            <person name="Fehlner-Peach H."/>
            <person name="Magnabosco C."/>
            <person name="Raghavan V."/>
            <person name="Scher J.U."/>
            <person name="Tett A."/>
            <person name="Cox L.M."/>
            <person name="Gottsegen C."/>
            <person name="Watters A."/>
            <person name="Wiltshire- Gordon J.D."/>
            <person name="Segata N."/>
            <person name="Bonneau R."/>
            <person name="Littman D.R."/>
        </authorList>
    </citation>
    <scope>NUCLEOTIDE SEQUENCE [LARGE SCALE GENOMIC DNA]</scope>
    <source>
        <strain evidence="3 4">BVe41219</strain>
    </source>
</reference>
<dbReference type="InterPro" id="IPR001296">
    <property type="entry name" value="Glyco_trans_1"/>
</dbReference>
<name>A0A6A7VPF3_9BACT</name>
<dbReference type="Pfam" id="PF00534">
    <property type="entry name" value="Glycos_transf_1"/>
    <property type="match status" value="1"/>
</dbReference>
<dbReference type="Gene3D" id="3.40.50.2000">
    <property type="entry name" value="Glycogen Phosphorylase B"/>
    <property type="match status" value="1"/>
</dbReference>
<evidence type="ECO:0000259" key="2">
    <source>
        <dbReference type="Pfam" id="PF00534"/>
    </source>
</evidence>
<dbReference type="EMBL" id="VZAZ01000030">
    <property type="protein sequence ID" value="MQO55480.1"/>
    <property type="molecule type" value="Genomic_DNA"/>
</dbReference>
<evidence type="ECO:0000313" key="3">
    <source>
        <dbReference type="EMBL" id="MQO55480.1"/>
    </source>
</evidence>
<dbReference type="PANTHER" id="PTHR46401:SF2">
    <property type="entry name" value="GLYCOSYLTRANSFERASE WBBK-RELATED"/>
    <property type="match status" value="1"/>
</dbReference>
<evidence type="ECO:0000256" key="1">
    <source>
        <dbReference type="ARBA" id="ARBA00022679"/>
    </source>
</evidence>
<dbReference type="AlphaFoldDB" id="A0A6A7VPF3"/>
<dbReference type="SUPFAM" id="SSF53756">
    <property type="entry name" value="UDP-Glycosyltransferase/glycogen phosphorylase"/>
    <property type="match status" value="1"/>
</dbReference>
<evidence type="ECO:0000313" key="4">
    <source>
        <dbReference type="Proteomes" id="UP000358159"/>
    </source>
</evidence>
<gene>
    <name evidence="3" type="ORF">F7D42_07125</name>
</gene>
<comment type="caution">
    <text evidence="3">The sequence shown here is derived from an EMBL/GenBank/DDBJ whole genome shotgun (WGS) entry which is preliminary data.</text>
</comment>
<organism evidence="3 4">
    <name type="scientific">Segatella copri</name>
    <dbReference type="NCBI Taxonomy" id="165179"/>
    <lineage>
        <taxon>Bacteria</taxon>
        <taxon>Pseudomonadati</taxon>
        <taxon>Bacteroidota</taxon>
        <taxon>Bacteroidia</taxon>
        <taxon>Bacteroidales</taxon>
        <taxon>Prevotellaceae</taxon>
        <taxon>Segatella</taxon>
    </lineage>
</organism>
<sequence length="370" mass="43396">MTKKKICWITSTYLLDVDIPIVPVLQADYDIDWIVLTTTANRDGDKVLIEARGCRNYKLVIDEGIFIHPKKFFFYWKLVKEMKKQNYDLYYFDFIGTPYFIPVVQMLLPKDKCVIAAHNVKTPKGARYYWMAKPYMDYIVKVYRNFQVFSINQLELLKSLNGKANILYAPLCLKDYGLPTVKKEDHPITFLFFGNIVEYKRVDLLIQAIRILEDKGVTNFKVQISGYCRKDKWERKYAPLLKGIKSVSVDIRRIPNEEIPNLFESSHYFVMPYQDIAQSGAMTVALFYNIPILASELDTFKEFMTGENDGYFFQMGSAEQLATTMHKAIDEYNTRYADLRLCQDKLVKEKFSSEAILNQYRQYIDKLCQN</sequence>
<proteinExistence type="predicted"/>
<dbReference type="PANTHER" id="PTHR46401">
    <property type="entry name" value="GLYCOSYLTRANSFERASE WBBK-RELATED"/>
    <property type="match status" value="1"/>
</dbReference>
<dbReference type="Proteomes" id="UP000358159">
    <property type="component" value="Unassembled WGS sequence"/>
</dbReference>
<protein>
    <submittedName>
        <fullName evidence="3">Glycosyltransferase</fullName>
    </submittedName>
</protein>